<proteinExistence type="predicted"/>
<organism evidence="3 4">
    <name type="scientific">Caerostris extrusa</name>
    <name type="common">Bark spider</name>
    <name type="synonym">Caerostris bankana</name>
    <dbReference type="NCBI Taxonomy" id="172846"/>
    <lineage>
        <taxon>Eukaryota</taxon>
        <taxon>Metazoa</taxon>
        <taxon>Ecdysozoa</taxon>
        <taxon>Arthropoda</taxon>
        <taxon>Chelicerata</taxon>
        <taxon>Arachnida</taxon>
        <taxon>Araneae</taxon>
        <taxon>Araneomorphae</taxon>
        <taxon>Entelegynae</taxon>
        <taxon>Araneoidea</taxon>
        <taxon>Araneidae</taxon>
        <taxon>Caerostris</taxon>
    </lineage>
</organism>
<name>A0AAV4QB17_CAEEX</name>
<accession>A0AAV4QB17</accession>
<dbReference type="CDD" id="cd18719">
    <property type="entry name" value="PIN_Zc3h12a-N4BP1-like"/>
    <property type="match status" value="1"/>
</dbReference>
<dbReference type="GO" id="GO:0005634">
    <property type="term" value="C:nucleus"/>
    <property type="evidence" value="ECO:0007669"/>
    <property type="project" value="TreeGrafter"/>
</dbReference>
<dbReference type="PANTHER" id="PTHR12876:SF35">
    <property type="entry name" value="LD08718P-RELATED"/>
    <property type="match status" value="1"/>
</dbReference>
<protein>
    <submittedName>
        <fullName evidence="3">Probable ribonuclease ZC3H12C</fullName>
    </submittedName>
</protein>
<dbReference type="AlphaFoldDB" id="A0AAV4QB17"/>
<dbReference type="GO" id="GO:0036464">
    <property type="term" value="C:cytoplasmic ribonucleoprotein granule"/>
    <property type="evidence" value="ECO:0007669"/>
    <property type="project" value="TreeGrafter"/>
</dbReference>
<keyword evidence="4" id="KW-1185">Reference proteome</keyword>
<dbReference type="Gene3D" id="3.40.50.11980">
    <property type="match status" value="1"/>
</dbReference>
<gene>
    <name evidence="3" type="primary">ZC3H12C</name>
    <name evidence="3" type="ORF">CEXT_128031</name>
</gene>
<evidence type="ECO:0000313" key="4">
    <source>
        <dbReference type="Proteomes" id="UP001054945"/>
    </source>
</evidence>
<feature type="compositionally biased region" description="Basic residues" evidence="1">
    <location>
        <begin position="47"/>
        <end position="56"/>
    </location>
</feature>
<dbReference type="GO" id="GO:0003729">
    <property type="term" value="F:mRNA binding"/>
    <property type="evidence" value="ECO:0007669"/>
    <property type="project" value="TreeGrafter"/>
</dbReference>
<dbReference type="InterPro" id="IPR051101">
    <property type="entry name" value="ZC3H12/N4BP1_RNase_Reg"/>
</dbReference>
<dbReference type="FunFam" id="3.40.50.11980:FF:000001">
    <property type="entry name" value="ZC3H12A isoform 1"/>
    <property type="match status" value="1"/>
</dbReference>
<evidence type="ECO:0000256" key="1">
    <source>
        <dbReference type="SAM" id="MobiDB-lite"/>
    </source>
</evidence>
<dbReference type="GO" id="GO:0004521">
    <property type="term" value="F:RNA endonuclease activity"/>
    <property type="evidence" value="ECO:0007669"/>
    <property type="project" value="TreeGrafter"/>
</dbReference>
<reference evidence="3 4" key="1">
    <citation type="submission" date="2021-06" db="EMBL/GenBank/DDBJ databases">
        <title>Caerostris extrusa draft genome.</title>
        <authorList>
            <person name="Kono N."/>
            <person name="Arakawa K."/>
        </authorList>
    </citation>
    <scope>NUCLEOTIDE SEQUENCE [LARGE SCALE GENOMIC DNA]</scope>
</reference>
<dbReference type="PANTHER" id="PTHR12876">
    <property type="entry name" value="N4BP1-RELATED"/>
    <property type="match status" value="1"/>
</dbReference>
<feature type="region of interest" description="Disordered" evidence="1">
    <location>
        <begin position="37"/>
        <end position="66"/>
    </location>
</feature>
<dbReference type="Proteomes" id="UP001054945">
    <property type="component" value="Unassembled WGS sequence"/>
</dbReference>
<feature type="domain" description="RNase NYN" evidence="2">
    <location>
        <begin position="204"/>
        <end position="333"/>
    </location>
</feature>
<dbReference type="InterPro" id="IPR021869">
    <property type="entry name" value="RNase_Zc3h12_NYN"/>
</dbReference>
<evidence type="ECO:0000259" key="2">
    <source>
        <dbReference type="Pfam" id="PF11977"/>
    </source>
</evidence>
<comment type="caution">
    <text evidence="3">The sequence shown here is derived from an EMBL/GenBank/DDBJ whole genome shotgun (WGS) entry which is preliminary data.</text>
</comment>
<evidence type="ECO:0000313" key="3">
    <source>
        <dbReference type="EMBL" id="GIY04593.1"/>
    </source>
</evidence>
<dbReference type="EMBL" id="BPLR01005731">
    <property type="protein sequence ID" value="GIY04593.1"/>
    <property type="molecule type" value="Genomic_DNA"/>
</dbReference>
<sequence>FLKKKIDEQRFVEEQRVSYVDNIPVITLTDDSDSDIPNETLIDIKQKQRKRQKLHKNSSSQAKDSQIELEEFNSSIIILNDNDENSSLTVTDSKKRKIEPTLPLPNFIPLNSGKNWKKTKFVSQNRRKKKGNAEFIPLNNEKRKEIAKSAPLNSEENINFVPLNNIPENEMVESLHEKDDIIILDEIECVSKVPKLVPEVSRRLRPIVIDGSNVARAHGKRTFSCKGIKIAVDFFLKRGHEKVTVFVPEFRKFSKTKDVPTIDQSLLVELENAGHLVFTPSRRVQDKCFSCYDDWFIVDLASKTGGVILSKDCFRDVIEMNEEFRPTIEKKIANVLLCGRCIHGSS</sequence>
<feature type="non-terminal residue" evidence="3">
    <location>
        <position position="1"/>
    </location>
</feature>
<dbReference type="Pfam" id="PF11977">
    <property type="entry name" value="RNase_Zc3h12a"/>
    <property type="match status" value="1"/>
</dbReference>